<evidence type="ECO:0000256" key="1">
    <source>
        <dbReference type="ARBA" id="ARBA00004141"/>
    </source>
</evidence>
<keyword evidence="4 6" id="KW-1133">Transmembrane helix</keyword>
<dbReference type="InterPro" id="IPR009716">
    <property type="entry name" value="Ferroportin-1"/>
</dbReference>
<keyword evidence="9" id="KW-1185">Reference proteome</keyword>
<name>A0A139AEQ3_GONPJ</name>
<dbReference type="PANTHER" id="PTHR11660">
    <property type="entry name" value="SOLUTE CARRIER FAMILY 40 MEMBER"/>
    <property type="match status" value="1"/>
</dbReference>
<feature type="transmembrane region" description="Helical" evidence="6">
    <location>
        <begin position="12"/>
        <end position="43"/>
    </location>
</feature>
<proteinExistence type="inferred from homology"/>
<keyword evidence="3 6" id="KW-0812">Transmembrane</keyword>
<dbReference type="OrthoDB" id="648861at2759"/>
<keyword evidence="5 6" id="KW-0472">Membrane</keyword>
<feature type="transmembrane region" description="Helical" evidence="6">
    <location>
        <begin position="212"/>
        <end position="234"/>
    </location>
</feature>
<evidence type="ECO:0000313" key="9">
    <source>
        <dbReference type="Proteomes" id="UP000070544"/>
    </source>
</evidence>
<evidence type="ECO:0000256" key="2">
    <source>
        <dbReference type="ARBA" id="ARBA00022448"/>
    </source>
</evidence>
<organism evidence="8 9">
    <name type="scientific">Gonapodya prolifera (strain JEL478)</name>
    <name type="common">Monoblepharis prolifera</name>
    <dbReference type="NCBI Taxonomy" id="1344416"/>
    <lineage>
        <taxon>Eukaryota</taxon>
        <taxon>Fungi</taxon>
        <taxon>Fungi incertae sedis</taxon>
        <taxon>Chytridiomycota</taxon>
        <taxon>Chytridiomycota incertae sedis</taxon>
        <taxon>Monoblepharidomycetes</taxon>
        <taxon>Monoblepharidales</taxon>
        <taxon>Gonapodyaceae</taxon>
        <taxon>Gonapodya</taxon>
    </lineage>
</organism>
<evidence type="ECO:0000256" key="4">
    <source>
        <dbReference type="ARBA" id="ARBA00022989"/>
    </source>
</evidence>
<sequence>MSSSSGDRLYDFSSYLFIVAAFPGSLVVPSLFGLLSTLASVIFTPPLGALLDSAPRLAAVRTQLVAGKVSTVLASVAFLALLTWAAPVSPSSNWSVCRVPYLSNIRQAAPVETHWGAQKGGVGGLERGGYGHDQWVVSLLPVVLTFFLPVGPSWSSAMLFAGHTGLAAGSLNDEGVEPAEVGEIIGWQAALCNLAMIAAYGVTIGWGRPEDFGWPIVASFCAVVVAACIMSAHLRKERGHLVHLDKLKLKYVMDAWCVANPKPKVIMSDKVKVPLAQKMEGTAERLVGHMLPGTDVGHKLKAEGAMKKGDVGKAMEAASHLPGDQVNLVSVDPTPNAGHHGHHGNQNGRTGELLPQGVGPRTQTVIPPTQTSMDGRYLNTGHY</sequence>
<evidence type="ECO:0000313" key="8">
    <source>
        <dbReference type="EMBL" id="KXS15306.1"/>
    </source>
</evidence>
<feature type="transmembrane region" description="Helical" evidence="6">
    <location>
        <begin position="135"/>
        <end position="163"/>
    </location>
</feature>
<evidence type="ECO:0000256" key="5">
    <source>
        <dbReference type="ARBA" id="ARBA00023136"/>
    </source>
</evidence>
<feature type="region of interest" description="Disordered" evidence="7">
    <location>
        <begin position="333"/>
        <end position="383"/>
    </location>
</feature>
<comment type="subcellular location">
    <subcellularLocation>
        <location evidence="1 6">Membrane</location>
        <topology evidence="1 6">Multi-pass membrane protein</topology>
    </subcellularLocation>
</comment>
<feature type="compositionally biased region" description="Polar residues" evidence="7">
    <location>
        <begin position="361"/>
        <end position="373"/>
    </location>
</feature>
<dbReference type="AlphaFoldDB" id="A0A139AEQ3"/>
<protein>
    <recommendedName>
        <fullName evidence="6">Solute carrier family 40 member</fullName>
    </recommendedName>
</protein>
<comment type="similarity">
    <text evidence="6">Belongs to the ferroportin (FP) (TC 2.A.100) family. SLC40A subfamily.</text>
</comment>
<dbReference type="Proteomes" id="UP000070544">
    <property type="component" value="Unassembled WGS sequence"/>
</dbReference>
<comment type="caution">
    <text evidence="6">Lacks conserved residue(s) required for the propagation of feature annotation.</text>
</comment>
<evidence type="ECO:0000256" key="3">
    <source>
        <dbReference type="ARBA" id="ARBA00022692"/>
    </source>
</evidence>
<dbReference type="Pfam" id="PF06963">
    <property type="entry name" value="FPN1"/>
    <property type="match status" value="1"/>
</dbReference>
<gene>
    <name evidence="8" type="ORF">M427DRAFT_70138</name>
</gene>
<keyword evidence="2 6" id="KW-0813">Transport</keyword>
<dbReference type="GO" id="GO:0005381">
    <property type="term" value="F:iron ion transmembrane transporter activity"/>
    <property type="evidence" value="ECO:0007669"/>
    <property type="project" value="UniProtKB-UniRule"/>
</dbReference>
<dbReference type="PANTHER" id="PTHR11660:SF57">
    <property type="entry name" value="SOLUTE CARRIER FAMILY 40 MEMBER"/>
    <property type="match status" value="1"/>
</dbReference>
<keyword evidence="6" id="KW-0406">Ion transport</keyword>
<feature type="transmembrane region" description="Helical" evidence="6">
    <location>
        <begin position="184"/>
        <end position="206"/>
    </location>
</feature>
<feature type="transmembrane region" description="Helical" evidence="6">
    <location>
        <begin position="64"/>
        <end position="86"/>
    </location>
</feature>
<dbReference type="EMBL" id="KQ965763">
    <property type="protein sequence ID" value="KXS15306.1"/>
    <property type="molecule type" value="Genomic_DNA"/>
</dbReference>
<reference evidence="8 9" key="1">
    <citation type="journal article" date="2015" name="Genome Biol. Evol.">
        <title>Phylogenomic analyses indicate that early fungi evolved digesting cell walls of algal ancestors of land plants.</title>
        <authorList>
            <person name="Chang Y."/>
            <person name="Wang S."/>
            <person name="Sekimoto S."/>
            <person name="Aerts A.L."/>
            <person name="Choi C."/>
            <person name="Clum A."/>
            <person name="LaButti K.M."/>
            <person name="Lindquist E.A."/>
            <person name="Yee Ngan C."/>
            <person name="Ohm R.A."/>
            <person name="Salamov A.A."/>
            <person name="Grigoriev I.V."/>
            <person name="Spatafora J.W."/>
            <person name="Berbee M.L."/>
        </authorList>
    </citation>
    <scope>NUCLEOTIDE SEQUENCE [LARGE SCALE GENOMIC DNA]</scope>
    <source>
        <strain evidence="8 9">JEL478</strain>
    </source>
</reference>
<comment type="function">
    <text evidence="6">May be involved in iron transport and iron homeostasis.</text>
</comment>
<accession>A0A139AEQ3</accession>
<evidence type="ECO:0000256" key="7">
    <source>
        <dbReference type="SAM" id="MobiDB-lite"/>
    </source>
</evidence>
<evidence type="ECO:0000256" key="6">
    <source>
        <dbReference type="RuleBase" id="RU365065"/>
    </source>
</evidence>
<dbReference type="GO" id="GO:0016020">
    <property type="term" value="C:membrane"/>
    <property type="evidence" value="ECO:0007669"/>
    <property type="project" value="UniProtKB-SubCell"/>
</dbReference>